<dbReference type="SUPFAM" id="SSF54506">
    <property type="entry name" value="Diaminopimelate epimerase-like"/>
    <property type="match status" value="1"/>
</dbReference>
<comment type="similarity">
    <text evidence="1">Belongs to the PhzF family.</text>
</comment>
<dbReference type="GO" id="GO:0016853">
    <property type="term" value="F:isomerase activity"/>
    <property type="evidence" value="ECO:0007669"/>
    <property type="project" value="UniProtKB-KW"/>
</dbReference>
<feature type="active site" evidence="3">
    <location>
        <position position="46"/>
    </location>
</feature>
<dbReference type="InterPro" id="IPR003719">
    <property type="entry name" value="Phenazine_PhzF-like"/>
</dbReference>
<dbReference type="PANTHER" id="PTHR13774:SF17">
    <property type="entry name" value="PHENAZINE BIOSYNTHESIS-LIKE DOMAIN-CONTAINING PROTEIN"/>
    <property type="match status" value="1"/>
</dbReference>
<dbReference type="Proteomes" id="UP000247620">
    <property type="component" value="Unassembled WGS sequence"/>
</dbReference>
<dbReference type="GO" id="GO:0005737">
    <property type="term" value="C:cytoplasm"/>
    <property type="evidence" value="ECO:0007669"/>
    <property type="project" value="TreeGrafter"/>
</dbReference>
<dbReference type="AlphaFoldDB" id="A0A2V4HXH8"/>
<proteinExistence type="inferred from homology"/>
<keyword evidence="2 4" id="KW-0413">Isomerase</keyword>
<dbReference type="PANTHER" id="PTHR13774">
    <property type="entry name" value="PHENAZINE BIOSYNTHESIS PROTEIN"/>
    <property type="match status" value="1"/>
</dbReference>
<gene>
    <name evidence="4" type="ORF">DMX07_18400</name>
</gene>
<evidence type="ECO:0000256" key="3">
    <source>
        <dbReference type="PIRSR" id="PIRSR016184-1"/>
    </source>
</evidence>
<evidence type="ECO:0000256" key="1">
    <source>
        <dbReference type="ARBA" id="ARBA00008270"/>
    </source>
</evidence>
<sequence length="259" mass="28560">MQLHFHQVDAFSDRPFAGNPAMVYHLEQWLDDALMQQIAAEHNLAETAFVVAEGEGYRIRWFTPATEVPLCGHATLASAHVLFEVYGEQKPRLDFQSLSGPLSVTREGRHLWLDFPRINAQRLTEPVAVAEALGCEVQEIYQAKELLVVLASEQAVRTCTPDMVALARLPGLGVIVTAPGEEHDFVSRYFAPSIGIPEDPVTGSVHCSLIPYWAARLGKSQLHAYQRSARGGELFCRLEGERVKIGGQARLVASGTLMV</sequence>
<dbReference type="Gene3D" id="3.10.310.10">
    <property type="entry name" value="Diaminopimelate Epimerase, Chain A, domain 1"/>
    <property type="match status" value="2"/>
</dbReference>
<name>A0A2V4HXH8_9PSED</name>
<accession>A0A2V4HXH8</accession>
<reference evidence="4 5" key="1">
    <citation type="submission" date="2018-06" db="EMBL/GenBank/DDBJ databases">
        <title>Pseudomonas diversity within urban Lake Michigan freshwaters.</title>
        <authorList>
            <person name="Batrich M."/>
            <person name="Hatzopoulos T."/>
            <person name="Putonti C."/>
        </authorList>
    </citation>
    <scope>NUCLEOTIDE SEQUENCE [LARGE SCALE GENOMIC DNA]</scope>
    <source>
        <strain evidence="4 5">LBp-160603</strain>
    </source>
</reference>
<evidence type="ECO:0000256" key="2">
    <source>
        <dbReference type="ARBA" id="ARBA00023235"/>
    </source>
</evidence>
<dbReference type="PIRSF" id="PIRSF016184">
    <property type="entry name" value="PhzC_PhzF"/>
    <property type="match status" value="1"/>
</dbReference>
<evidence type="ECO:0000313" key="4">
    <source>
        <dbReference type="EMBL" id="PYB79084.1"/>
    </source>
</evidence>
<dbReference type="EMBL" id="QJRO01000013">
    <property type="protein sequence ID" value="PYB79084.1"/>
    <property type="molecule type" value="Genomic_DNA"/>
</dbReference>
<comment type="caution">
    <text evidence="4">The sequence shown here is derived from an EMBL/GenBank/DDBJ whole genome shotgun (WGS) entry which is preliminary data.</text>
</comment>
<dbReference type="Pfam" id="PF02567">
    <property type="entry name" value="PhzC-PhzF"/>
    <property type="match status" value="1"/>
</dbReference>
<dbReference type="NCBIfam" id="TIGR00654">
    <property type="entry name" value="PhzF_family"/>
    <property type="match status" value="1"/>
</dbReference>
<evidence type="ECO:0000313" key="5">
    <source>
        <dbReference type="Proteomes" id="UP000247620"/>
    </source>
</evidence>
<protein>
    <submittedName>
        <fullName evidence="4">Isomerase</fullName>
    </submittedName>
</protein>
<dbReference type="RefSeq" id="WP_110701963.1">
    <property type="nucleotide sequence ID" value="NZ_CP151184.1"/>
</dbReference>
<organism evidence="4 5">
    <name type="scientific">Pseudomonas soli</name>
    <dbReference type="NCBI Taxonomy" id="1306993"/>
    <lineage>
        <taxon>Bacteria</taxon>
        <taxon>Pseudomonadati</taxon>
        <taxon>Pseudomonadota</taxon>
        <taxon>Gammaproteobacteria</taxon>
        <taxon>Pseudomonadales</taxon>
        <taxon>Pseudomonadaceae</taxon>
        <taxon>Pseudomonas</taxon>
    </lineage>
</organism>